<evidence type="ECO:0000313" key="2">
    <source>
        <dbReference type="Proteomes" id="UP000271098"/>
    </source>
</evidence>
<dbReference type="OrthoDB" id="5792673at2759"/>
<dbReference type="WBParaSite" id="GPUH_0001926801-mRNA-1">
    <property type="protein sequence ID" value="GPUH_0001926801-mRNA-1"/>
    <property type="gene ID" value="GPUH_0001926801"/>
</dbReference>
<evidence type="ECO:0000313" key="3">
    <source>
        <dbReference type="WBParaSite" id="GPUH_0001926801-mRNA-1"/>
    </source>
</evidence>
<proteinExistence type="predicted"/>
<dbReference type="Gene3D" id="2.30.30.140">
    <property type="match status" value="1"/>
</dbReference>
<dbReference type="EMBL" id="UYRT01088190">
    <property type="protein sequence ID" value="VDN33443.1"/>
    <property type="molecule type" value="Genomic_DNA"/>
</dbReference>
<dbReference type="CDD" id="cd04508">
    <property type="entry name" value="Tudor_SF"/>
    <property type="match status" value="1"/>
</dbReference>
<organism evidence="3">
    <name type="scientific">Gongylonema pulchrum</name>
    <dbReference type="NCBI Taxonomy" id="637853"/>
    <lineage>
        <taxon>Eukaryota</taxon>
        <taxon>Metazoa</taxon>
        <taxon>Ecdysozoa</taxon>
        <taxon>Nematoda</taxon>
        <taxon>Chromadorea</taxon>
        <taxon>Rhabditida</taxon>
        <taxon>Spirurina</taxon>
        <taxon>Spiruromorpha</taxon>
        <taxon>Spiruroidea</taxon>
        <taxon>Gongylonematidae</taxon>
        <taxon>Gongylonema</taxon>
    </lineage>
</organism>
<accession>A0A183EE52</accession>
<sequence length="289" mass="33850">MSAVDETYNEHWLRECMIVEDPVRLDEIPFGTVCLARPSNALEFIRCEVVRRVSLREYGVIFDDGHEEKVDISCIARKVAGHLLSWEGVRVCAFYNPKLPTDPFKKAFYPGIVGLGPHGVAVNQMLIFFDDGFDAFTPERFVCLLVEQKYKLRNGKEIFFDDGFDAFTPERFVCLLVEQKYKLRNGKEVIDRNNNWRLLPPERQQFFRTYLECFPDWPLVPMKRKENTQRVDVLRDNKLHSALVLRTDKQFALLRFPDPYTPGADCVTESCTHHYHVDEWVYRGSERLD</sequence>
<dbReference type="Proteomes" id="UP000271098">
    <property type="component" value="Unassembled WGS sequence"/>
</dbReference>
<reference evidence="1 2" key="2">
    <citation type="submission" date="2018-11" db="EMBL/GenBank/DDBJ databases">
        <authorList>
            <consortium name="Pathogen Informatics"/>
        </authorList>
    </citation>
    <scope>NUCLEOTIDE SEQUENCE [LARGE SCALE GENOMIC DNA]</scope>
</reference>
<keyword evidence="2" id="KW-1185">Reference proteome</keyword>
<evidence type="ECO:0000313" key="1">
    <source>
        <dbReference type="EMBL" id="VDN33443.1"/>
    </source>
</evidence>
<reference evidence="3" key="1">
    <citation type="submission" date="2016-06" db="UniProtKB">
        <authorList>
            <consortium name="WormBaseParasite"/>
        </authorList>
    </citation>
    <scope>IDENTIFICATION</scope>
</reference>
<name>A0A183EE52_9BILA</name>
<dbReference type="AlphaFoldDB" id="A0A183EE52"/>
<protein>
    <submittedName>
        <fullName evidence="3">RNA_ligase domain-containing protein</fullName>
    </submittedName>
</protein>
<gene>
    <name evidence="1" type="ORF">GPUH_LOCUS19242</name>
</gene>